<dbReference type="AlphaFoldDB" id="A0A2P2N0X6"/>
<proteinExistence type="predicted"/>
<dbReference type="EMBL" id="GGEC01055636">
    <property type="protein sequence ID" value="MBX36120.1"/>
    <property type="molecule type" value="Transcribed_RNA"/>
</dbReference>
<reference evidence="1" key="1">
    <citation type="submission" date="2018-02" db="EMBL/GenBank/DDBJ databases">
        <title>Rhizophora mucronata_Transcriptome.</title>
        <authorList>
            <person name="Meera S.P."/>
            <person name="Sreeshan A."/>
            <person name="Augustine A."/>
        </authorList>
    </citation>
    <scope>NUCLEOTIDE SEQUENCE</scope>
    <source>
        <tissue evidence="1">Leaf</tissue>
    </source>
</reference>
<organism evidence="1">
    <name type="scientific">Rhizophora mucronata</name>
    <name type="common">Asiatic mangrove</name>
    <dbReference type="NCBI Taxonomy" id="61149"/>
    <lineage>
        <taxon>Eukaryota</taxon>
        <taxon>Viridiplantae</taxon>
        <taxon>Streptophyta</taxon>
        <taxon>Embryophyta</taxon>
        <taxon>Tracheophyta</taxon>
        <taxon>Spermatophyta</taxon>
        <taxon>Magnoliopsida</taxon>
        <taxon>eudicotyledons</taxon>
        <taxon>Gunneridae</taxon>
        <taxon>Pentapetalae</taxon>
        <taxon>rosids</taxon>
        <taxon>fabids</taxon>
        <taxon>Malpighiales</taxon>
        <taxon>Rhizophoraceae</taxon>
        <taxon>Rhizophora</taxon>
    </lineage>
</organism>
<name>A0A2P2N0X6_RHIMU</name>
<sequence length="22" mass="2706">MYITWHWSSYPSSLVFFLVQIT</sequence>
<evidence type="ECO:0000313" key="1">
    <source>
        <dbReference type="EMBL" id="MBX36120.1"/>
    </source>
</evidence>
<protein>
    <submittedName>
        <fullName evidence="1">Uncharacterized protein</fullName>
    </submittedName>
</protein>
<accession>A0A2P2N0X6</accession>